<gene>
    <name evidence="3" type="ORF">AA309_12975</name>
</gene>
<dbReference type="InterPro" id="IPR013658">
    <property type="entry name" value="SGL"/>
</dbReference>
<protein>
    <recommendedName>
        <fullName evidence="2">SMP-30/Gluconolactonase/LRE-like region domain-containing protein</fullName>
    </recommendedName>
</protein>
<dbReference type="Pfam" id="PF20067">
    <property type="entry name" value="SSL_N"/>
    <property type="match status" value="1"/>
</dbReference>
<feature type="domain" description="SMP-30/Gluconolactonase/LRE-like region" evidence="2">
    <location>
        <begin position="124"/>
        <end position="262"/>
    </location>
</feature>
<evidence type="ECO:0000259" key="2">
    <source>
        <dbReference type="Pfam" id="PF08450"/>
    </source>
</evidence>
<dbReference type="PANTHER" id="PTHR47572">
    <property type="entry name" value="LIPOPROTEIN-RELATED"/>
    <property type="match status" value="1"/>
</dbReference>
<evidence type="ECO:0000256" key="1">
    <source>
        <dbReference type="ARBA" id="ARBA00022801"/>
    </source>
</evidence>
<dbReference type="OrthoDB" id="9775406at2"/>
<dbReference type="Proteomes" id="UP000035489">
    <property type="component" value="Unassembled WGS sequence"/>
</dbReference>
<dbReference type="EMBL" id="LCYG01000032">
    <property type="protein sequence ID" value="KLK92773.1"/>
    <property type="molecule type" value="Genomic_DNA"/>
</dbReference>
<dbReference type="SUPFAM" id="SSF63829">
    <property type="entry name" value="Calcium-dependent phosphotriesterase"/>
    <property type="match status" value="1"/>
</dbReference>
<dbReference type="InterPro" id="IPR051262">
    <property type="entry name" value="SMP-30/CGR1_Lactonase"/>
</dbReference>
<reference evidence="3 4" key="1">
    <citation type="submission" date="2015-05" db="EMBL/GenBank/DDBJ databases">
        <title>Draft genome sequence of Microvirga vignae strain BR3299, a novel nitrogen fixing bacteria isolated from Brazil semi-aired region.</title>
        <authorList>
            <person name="Zilli J.E."/>
            <person name="Passos S.R."/>
            <person name="Leite J."/>
            <person name="Baldani J.I."/>
            <person name="Xavier G.R."/>
            <person name="Rumjaneck N.G."/>
            <person name="Simoes-Araujo J.L."/>
        </authorList>
    </citation>
    <scope>NUCLEOTIDE SEQUENCE [LARGE SCALE GENOMIC DNA]</scope>
    <source>
        <strain evidence="3 4">BR3299</strain>
    </source>
</reference>
<evidence type="ECO:0000313" key="4">
    <source>
        <dbReference type="Proteomes" id="UP000035489"/>
    </source>
</evidence>
<sequence>MRFATADTPILPVQRARVLFDGVFSEPRLQHPEGVAVGPDGWIWCGSENGQILRIAPDGSQIEEVASTAGFVLGLAFDGDRALFACDLKHSAVFRLDLATRQLQRFTPPGIRIPNYPVVDASRGRLLVSDSHAFGTPGPGVWAFDLRTGNGELWYAEALVFANGMAMEPEGNAVLVCETFAQRIMSIPINPNGTAGRANPYSVDLPGLPDGIAFDSTGALFVGCYEPSRILRIPPGGGRADVYIEDPTAHLFAHPTNIAFDGSILYAANLGRWHITRIETDTVATALHAQRGLEARS</sequence>
<dbReference type="InterPro" id="IPR011042">
    <property type="entry name" value="6-blade_b-propeller_TolB-like"/>
</dbReference>
<dbReference type="Pfam" id="PF08450">
    <property type="entry name" value="SGL"/>
    <property type="match status" value="1"/>
</dbReference>
<dbReference type="Gene3D" id="2.120.10.30">
    <property type="entry name" value="TolB, C-terminal domain"/>
    <property type="match status" value="1"/>
</dbReference>
<dbReference type="PATRIC" id="fig|1225564.3.peg.3432"/>
<dbReference type="PANTHER" id="PTHR47572:SF4">
    <property type="entry name" value="LACTONASE DRP35"/>
    <property type="match status" value="1"/>
</dbReference>
<accession>A0A0H1RC38</accession>
<organism evidence="3 4">
    <name type="scientific">Microvirga vignae</name>
    <dbReference type="NCBI Taxonomy" id="1225564"/>
    <lineage>
        <taxon>Bacteria</taxon>
        <taxon>Pseudomonadati</taxon>
        <taxon>Pseudomonadota</taxon>
        <taxon>Alphaproteobacteria</taxon>
        <taxon>Hyphomicrobiales</taxon>
        <taxon>Methylobacteriaceae</taxon>
        <taxon>Microvirga</taxon>
    </lineage>
</organism>
<evidence type="ECO:0000313" key="3">
    <source>
        <dbReference type="EMBL" id="KLK92773.1"/>
    </source>
</evidence>
<dbReference type="AlphaFoldDB" id="A0A0H1RC38"/>
<name>A0A0H1RC38_9HYPH</name>
<keyword evidence="4" id="KW-1185">Reference proteome</keyword>
<keyword evidence="1" id="KW-0378">Hydrolase</keyword>
<comment type="caution">
    <text evidence="3">The sequence shown here is derived from an EMBL/GenBank/DDBJ whole genome shotgun (WGS) entry which is preliminary data.</text>
</comment>
<dbReference type="GO" id="GO:0016787">
    <property type="term" value="F:hydrolase activity"/>
    <property type="evidence" value="ECO:0007669"/>
    <property type="project" value="UniProtKB-KW"/>
</dbReference>
<proteinExistence type="predicted"/>
<dbReference type="STRING" id="1225564.AA309_12975"/>